<evidence type="ECO:0000313" key="1">
    <source>
        <dbReference type="EMBL" id="BCS88893.1"/>
    </source>
</evidence>
<accession>A0ABM9SE84</accession>
<dbReference type="Proteomes" id="UP001053296">
    <property type="component" value="Chromosome"/>
</dbReference>
<dbReference type="RefSeq" id="WP_229590888.1">
    <property type="nucleotide sequence ID" value="NZ_AP024485.1"/>
</dbReference>
<proteinExistence type="predicted"/>
<gene>
    <name evidence="1" type="ORF">PSDVSF_21350</name>
</gene>
<organism evidence="1 2">
    <name type="scientific">Pseudodesulfovibrio sediminis</name>
    <dbReference type="NCBI Taxonomy" id="2810563"/>
    <lineage>
        <taxon>Bacteria</taxon>
        <taxon>Pseudomonadati</taxon>
        <taxon>Thermodesulfobacteriota</taxon>
        <taxon>Desulfovibrionia</taxon>
        <taxon>Desulfovibrionales</taxon>
        <taxon>Desulfovibrionaceae</taxon>
    </lineage>
</organism>
<dbReference type="EMBL" id="AP024485">
    <property type="protein sequence ID" value="BCS88893.1"/>
    <property type="molecule type" value="Genomic_DNA"/>
</dbReference>
<name>A0ABM9SE84_9BACT</name>
<sequence>MERGESTFDICLKGAQAICEAVGENPRKINELVRDNGLPAWKKRDKGSWLALPEDLHRWIREQRDRYISNYVFNK</sequence>
<keyword evidence="2" id="KW-1185">Reference proteome</keyword>
<reference evidence="1" key="1">
    <citation type="journal article" date="2022" name="Arch. Microbiol.">
        <title>Pseudodesulfovibrio sediminis sp. nov., a mesophilic and neutrophilic sulfate-reducing bacterium isolated from sediment of a brackish lake.</title>
        <authorList>
            <person name="Takahashi A."/>
            <person name="Kojima H."/>
            <person name="Watanabe M."/>
            <person name="Fukui M."/>
        </authorList>
    </citation>
    <scope>NUCLEOTIDE SEQUENCE</scope>
    <source>
        <strain evidence="1">SF6</strain>
    </source>
</reference>
<evidence type="ECO:0008006" key="3">
    <source>
        <dbReference type="Google" id="ProtNLM"/>
    </source>
</evidence>
<evidence type="ECO:0000313" key="2">
    <source>
        <dbReference type="Proteomes" id="UP001053296"/>
    </source>
</evidence>
<protein>
    <recommendedName>
        <fullName evidence="3">Helix-turn-helix domain-containing protein</fullName>
    </recommendedName>
</protein>